<dbReference type="EMBL" id="MW018138">
    <property type="protein sequence ID" value="QPB44600.1"/>
    <property type="molecule type" value="Genomic_DNA"/>
</dbReference>
<feature type="region of interest" description="Disordered" evidence="1">
    <location>
        <begin position="19"/>
        <end position="65"/>
    </location>
</feature>
<accession>A0A7S7YF28</accession>
<name>A0A7S7YF28_9VIRU</name>
<dbReference type="KEGG" id="vg:80543796"/>
<organism evidence="2 3">
    <name type="scientific">Medusavirus stheno T3</name>
    <dbReference type="NCBI Taxonomy" id="3069717"/>
    <lineage>
        <taxon>Viruses</taxon>
        <taxon>Varidnaviria</taxon>
        <taxon>Bamfordvirae</taxon>
        <taxon>Nucleocytoviricota</taxon>
        <taxon>Megaviricetes</taxon>
        <taxon>Mamonoviridae</taxon>
        <taxon>Medusavirus</taxon>
        <taxon>Medusavirus sthenus</taxon>
    </lineage>
</organism>
<sequence>MCKDEVNLLHSPLHYERDGVTIMSPKRQIRPKRKRAEKEKRQAENHPKRRRRGEEKEEEAVTKDT</sequence>
<keyword evidence="3" id="KW-1185">Reference proteome</keyword>
<feature type="compositionally biased region" description="Basic and acidic residues" evidence="1">
    <location>
        <begin position="36"/>
        <end position="65"/>
    </location>
</feature>
<proteinExistence type="predicted"/>
<evidence type="ECO:0000313" key="3">
    <source>
        <dbReference type="Proteomes" id="UP001162098"/>
    </source>
</evidence>
<protein>
    <submittedName>
        <fullName evidence="2">Uncharacterized protein</fullName>
    </submittedName>
</protein>
<dbReference type="Proteomes" id="UP001162098">
    <property type="component" value="Segment"/>
</dbReference>
<evidence type="ECO:0000256" key="1">
    <source>
        <dbReference type="SAM" id="MobiDB-lite"/>
    </source>
</evidence>
<reference evidence="2 3" key="1">
    <citation type="submission" date="2020-09" db="EMBL/GenBank/DDBJ databases">
        <authorList>
            <person name="Zhang R."/>
            <person name="Garcia K."/>
            <person name="Ogata H."/>
        </authorList>
    </citation>
    <scope>NUCLEOTIDE SEQUENCE [LARGE SCALE GENOMIC DNA]</scope>
    <source>
        <strain evidence="3">stheno</strain>
    </source>
</reference>
<evidence type="ECO:0000313" key="2">
    <source>
        <dbReference type="EMBL" id="QPB44600.1"/>
    </source>
</evidence>